<dbReference type="InterPro" id="IPR034746">
    <property type="entry name" value="POTRA"/>
</dbReference>
<feature type="domain" description="POTRA" evidence="3">
    <location>
        <begin position="195"/>
        <end position="272"/>
    </location>
</feature>
<keyword evidence="2" id="KW-0472">Membrane</keyword>
<dbReference type="GO" id="GO:0019867">
    <property type="term" value="C:outer membrane"/>
    <property type="evidence" value="ECO:0007669"/>
    <property type="project" value="InterPro"/>
</dbReference>
<gene>
    <name evidence="4" type="ORF">HLH36_11705</name>
</gene>
<organism evidence="4 5">
    <name type="scientific">Gluconacetobacter aggeris</name>
    <dbReference type="NCBI Taxonomy" id="1286186"/>
    <lineage>
        <taxon>Bacteria</taxon>
        <taxon>Pseudomonadati</taxon>
        <taxon>Pseudomonadota</taxon>
        <taxon>Alphaproteobacteria</taxon>
        <taxon>Acetobacterales</taxon>
        <taxon>Acetobacteraceae</taxon>
        <taxon>Gluconacetobacter</taxon>
    </lineage>
</organism>
<keyword evidence="5" id="KW-1185">Reference proteome</keyword>
<dbReference type="InterPro" id="IPR010827">
    <property type="entry name" value="BamA/TamA_POTRA"/>
</dbReference>
<dbReference type="Gene3D" id="3.10.20.310">
    <property type="entry name" value="membrane protein fhac"/>
    <property type="match status" value="2"/>
</dbReference>
<accession>A0A7W4ITW6</accession>
<protein>
    <recommendedName>
        <fullName evidence="3">POTRA domain-containing protein</fullName>
    </recommendedName>
</protein>
<dbReference type="Proteomes" id="UP000559860">
    <property type="component" value="Unassembled WGS sequence"/>
</dbReference>
<name>A0A7W4ITW6_9PROT</name>
<evidence type="ECO:0000259" key="3">
    <source>
        <dbReference type="PROSITE" id="PS51779"/>
    </source>
</evidence>
<reference evidence="4 5" key="1">
    <citation type="submission" date="2020-04" db="EMBL/GenBank/DDBJ databases">
        <title>Description of novel Gluconacetobacter.</title>
        <authorList>
            <person name="Sombolestani A."/>
        </authorList>
    </citation>
    <scope>NUCLEOTIDE SEQUENCE [LARGE SCALE GENOMIC DNA]</scope>
    <source>
        <strain evidence="4 5">LMG 27801</strain>
    </source>
</reference>
<sequence>MDGWSRRRPGRRIRAGWRSLLPCWGWASRSDRLGAAHVGWRHWHGRIAVHHGQARAAFRPPGHVWENSVLRTRHLLARSALAVAIATGFASASFCGPQAFAASPPSATTPLKLKSLVITGNKLVSTDEILAALPFHQGDTVTRDQIAAGAQDVMGVYQKKNVGLKFGQKMKFAGAAVYVEWAIEEQAPEVVQTALVVDKIVFEGNKKLSAADLTAATKLRPGSTIDQAAMAADQQAVQKAYQDHGVGAAIQVVPSQPAGDNHVVLTYQITEK</sequence>
<dbReference type="AlphaFoldDB" id="A0A7W4ITW6"/>
<evidence type="ECO:0000256" key="1">
    <source>
        <dbReference type="ARBA" id="ARBA00004370"/>
    </source>
</evidence>
<evidence type="ECO:0000313" key="4">
    <source>
        <dbReference type="EMBL" id="MBB2169015.1"/>
    </source>
</evidence>
<evidence type="ECO:0000313" key="5">
    <source>
        <dbReference type="Proteomes" id="UP000559860"/>
    </source>
</evidence>
<comment type="caution">
    <text evidence="4">The sequence shown here is derived from an EMBL/GenBank/DDBJ whole genome shotgun (WGS) entry which is preliminary data.</text>
</comment>
<dbReference type="EMBL" id="JABEQD010000007">
    <property type="protein sequence ID" value="MBB2169015.1"/>
    <property type="molecule type" value="Genomic_DNA"/>
</dbReference>
<dbReference type="PROSITE" id="PS51779">
    <property type="entry name" value="POTRA"/>
    <property type="match status" value="1"/>
</dbReference>
<dbReference type="Pfam" id="PF07244">
    <property type="entry name" value="POTRA"/>
    <property type="match status" value="1"/>
</dbReference>
<comment type="subcellular location">
    <subcellularLocation>
        <location evidence="1">Membrane</location>
    </subcellularLocation>
</comment>
<proteinExistence type="predicted"/>
<evidence type="ECO:0000256" key="2">
    <source>
        <dbReference type="ARBA" id="ARBA00023136"/>
    </source>
</evidence>